<name>A0ABT7H9R3_9GAMM</name>
<proteinExistence type="predicted"/>
<keyword evidence="3" id="KW-1185">Reference proteome</keyword>
<dbReference type="Proteomes" id="UP001223547">
    <property type="component" value="Unassembled WGS sequence"/>
</dbReference>
<protein>
    <recommendedName>
        <fullName evidence="4">Coiled coil domain-containing protein</fullName>
    </recommendedName>
</protein>
<comment type="caution">
    <text evidence="2">The sequence shown here is derived from an EMBL/GenBank/DDBJ whole genome shotgun (WGS) entry which is preliminary data.</text>
</comment>
<organism evidence="2 3">
    <name type="scientific">Marinobacter albus</name>
    <dbReference type="NCBI Taxonomy" id="3030833"/>
    <lineage>
        <taxon>Bacteria</taxon>
        <taxon>Pseudomonadati</taxon>
        <taxon>Pseudomonadota</taxon>
        <taxon>Gammaproteobacteria</taxon>
        <taxon>Pseudomonadales</taxon>
        <taxon>Marinobacteraceae</taxon>
        <taxon>Marinobacter</taxon>
    </lineage>
</organism>
<evidence type="ECO:0008006" key="4">
    <source>
        <dbReference type="Google" id="ProtNLM"/>
    </source>
</evidence>
<accession>A0ABT7H9R3</accession>
<sequence>MSVRESLLTKLQTQTERWSKQIDQVRAEAEAKMAKAEDDKAEAEIQREFSEKIQSLEDQIETARARLGELRDSGEDQLDNLKRRIDEWLPSNTN</sequence>
<evidence type="ECO:0000256" key="1">
    <source>
        <dbReference type="SAM" id="Coils"/>
    </source>
</evidence>
<feature type="coiled-coil region" evidence="1">
    <location>
        <begin position="8"/>
        <end position="84"/>
    </location>
</feature>
<keyword evidence="1" id="KW-0175">Coiled coil</keyword>
<evidence type="ECO:0000313" key="3">
    <source>
        <dbReference type="Proteomes" id="UP001223547"/>
    </source>
</evidence>
<gene>
    <name evidence="2" type="ORF">QQF73_05605</name>
</gene>
<dbReference type="EMBL" id="JASSQD010000001">
    <property type="protein sequence ID" value="MDK9557096.1"/>
    <property type="molecule type" value="Genomic_DNA"/>
</dbReference>
<dbReference type="RefSeq" id="WP_219866443.1">
    <property type="nucleotide sequence ID" value="NZ_JASSQD010000001.1"/>
</dbReference>
<evidence type="ECO:0000313" key="2">
    <source>
        <dbReference type="EMBL" id="MDK9557096.1"/>
    </source>
</evidence>
<reference evidence="2 3" key="1">
    <citation type="submission" date="2023-05" db="EMBL/GenBank/DDBJ databases">
        <title>Marinobacter albus sp. nov., a marine bacterium isolated from sand in a coastal intertidal zone of huludao.</title>
        <authorList>
            <person name="Deng T."/>
        </authorList>
    </citation>
    <scope>NUCLEOTIDE SEQUENCE [LARGE SCALE GENOMIC DNA]</scope>
    <source>
        <strain evidence="2 3">M216</strain>
    </source>
</reference>